<dbReference type="InterPro" id="IPR002395">
    <property type="entry name" value="Kininogen"/>
</dbReference>
<feature type="compositionally biased region" description="Acidic residues" evidence="1">
    <location>
        <begin position="303"/>
        <end position="319"/>
    </location>
</feature>
<dbReference type="GeneID" id="18875221"/>
<proteinExistence type="predicted"/>
<feature type="compositionally biased region" description="Basic and acidic residues" evidence="1">
    <location>
        <begin position="529"/>
        <end position="538"/>
    </location>
</feature>
<organism evidence="4">
    <name type="scientific">Spathaspora passalidarum (strain NRRL Y-27907 / 11-Y1)</name>
    <dbReference type="NCBI Taxonomy" id="619300"/>
    <lineage>
        <taxon>Eukaryota</taxon>
        <taxon>Fungi</taxon>
        <taxon>Dikarya</taxon>
        <taxon>Ascomycota</taxon>
        <taxon>Saccharomycotina</taxon>
        <taxon>Pichiomycetes</taxon>
        <taxon>Debaryomycetaceae</taxon>
        <taxon>Spathaspora</taxon>
    </lineage>
</organism>
<feature type="compositionally biased region" description="Basic and acidic residues" evidence="1">
    <location>
        <begin position="414"/>
        <end position="444"/>
    </location>
</feature>
<dbReference type="PRINTS" id="PR00334">
    <property type="entry name" value="KININOGEN"/>
</dbReference>
<feature type="compositionally biased region" description="Low complexity" evidence="1">
    <location>
        <begin position="288"/>
        <end position="297"/>
    </location>
</feature>
<gene>
    <name evidence="3" type="ORF">SPAPADRAFT_68480</name>
</gene>
<keyword evidence="4" id="KW-1185">Reference proteome</keyword>
<protein>
    <recommendedName>
        <fullName evidence="5">Hyphally-regulated cell wall protein N-terminal domain-containing protein</fullName>
    </recommendedName>
</protein>
<dbReference type="RefSeq" id="XP_007377347.1">
    <property type="nucleotide sequence ID" value="XM_007377285.1"/>
</dbReference>
<feature type="compositionally biased region" description="Low complexity" evidence="1">
    <location>
        <begin position="375"/>
        <end position="394"/>
    </location>
</feature>
<feature type="compositionally biased region" description="Low complexity" evidence="1">
    <location>
        <begin position="344"/>
        <end position="368"/>
    </location>
</feature>
<feature type="compositionally biased region" description="Low complexity" evidence="1">
    <location>
        <begin position="478"/>
        <end position="510"/>
    </location>
</feature>
<dbReference type="EMBL" id="GL996505">
    <property type="protein sequence ID" value="EGW30376.1"/>
    <property type="molecule type" value="Genomic_DNA"/>
</dbReference>
<dbReference type="STRING" id="619300.G3AU00"/>
<dbReference type="HOGENOM" id="CLU_474994_0_0_1"/>
<dbReference type="AlphaFoldDB" id="G3AU00"/>
<evidence type="ECO:0000313" key="3">
    <source>
        <dbReference type="EMBL" id="EGW30376.1"/>
    </source>
</evidence>
<dbReference type="Proteomes" id="UP000000709">
    <property type="component" value="Unassembled WGS sequence"/>
</dbReference>
<reference evidence="3 4" key="1">
    <citation type="journal article" date="2011" name="Proc. Natl. Acad. Sci. U.S.A.">
        <title>Comparative genomics of xylose-fermenting fungi for enhanced biofuel production.</title>
        <authorList>
            <person name="Wohlbach D.J."/>
            <person name="Kuo A."/>
            <person name="Sato T.K."/>
            <person name="Potts K.M."/>
            <person name="Salamov A.A."/>
            <person name="LaButti K.M."/>
            <person name="Sun H."/>
            <person name="Clum A."/>
            <person name="Pangilinan J.L."/>
            <person name="Lindquist E.A."/>
            <person name="Lucas S."/>
            <person name="Lapidus A."/>
            <person name="Jin M."/>
            <person name="Gunawan C."/>
            <person name="Balan V."/>
            <person name="Dale B.E."/>
            <person name="Jeffries T.W."/>
            <person name="Zinkel R."/>
            <person name="Barry K.W."/>
            <person name="Grigoriev I.V."/>
            <person name="Gasch A.P."/>
        </authorList>
    </citation>
    <scope>NUCLEOTIDE SEQUENCE [LARGE SCALE GENOMIC DNA]</scope>
    <source>
        <strain evidence="4">NRRL Y-27907 / 11-Y1</strain>
    </source>
</reference>
<accession>G3AU00</accession>
<feature type="compositionally biased region" description="Basic and acidic residues" evidence="1">
    <location>
        <begin position="455"/>
        <end position="477"/>
    </location>
</feature>
<evidence type="ECO:0000256" key="2">
    <source>
        <dbReference type="SAM" id="SignalP"/>
    </source>
</evidence>
<dbReference type="KEGG" id="spaa:SPAPADRAFT_68480"/>
<keyword evidence="2" id="KW-0732">Signal</keyword>
<sequence>MRLIIAITTWFLSGAIALDVSSTVTYTSTSVFFEPLHVSGILTLLDTVLFAAIPFTIDALAYFFLRNTSPSTIRTSDMVNNGYALFDVSGTNSVYIPFQNSNQNNGEFIVYGQHLDVAMYGVENDGSMTFWGDTGSVSIDGITNAGSICFHNQLGMLYRPGGKGSYTLSQSTVFANSVQSDFDPRITFEGSGNGFVNQNGDPALHYTLVNFGGSNYVSVPNQGYTRYTYSESDGIFTMFMSSNQIVFDIGLGYINGFNITITNAAPGTANQGGSVCELNLNPFGGGSTSSVEGSSSSEAVEPTSEESTEIETTSDEVETSTEVVTSTSDIEESTQGDTTIDEATSVVTTTDIDTTTPVVEESTTPEPASSEEETTSAVSSVTDSSSVGSSSSSTPRPPSCKKVNGKWKGNCPGHGHDNGNGHDHRPGKGHGNDHNNGHGNDHNNGHGNGHNNGHGNDHNNDHNNGHGNDHNNGHDNGHGNNNNGHNNGHGNDHGNNNNKGNNKNNNYDNGNGHGNDHDNKNGNSNGKGKGNDNKDNNGHGKGHKREAIQENSTSSANKRISMLLVIALFLTVII</sequence>
<feature type="region of interest" description="Disordered" evidence="1">
    <location>
        <begin position="286"/>
        <end position="555"/>
    </location>
</feature>
<evidence type="ECO:0000256" key="1">
    <source>
        <dbReference type="SAM" id="MobiDB-lite"/>
    </source>
</evidence>
<name>G3AU00_SPAPN</name>
<feature type="chain" id="PRO_5003442372" description="Hyphally-regulated cell wall protein N-terminal domain-containing protein" evidence="2">
    <location>
        <begin position="18"/>
        <end position="574"/>
    </location>
</feature>
<evidence type="ECO:0000313" key="4">
    <source>
        <dbReference type="Proteomes" id="UP000000709"/>
    </source>
</evidence>
<feature type="signal peptide" evidence="2">
    <location>
        <begin position="1"/>
        <end position="17"/>
    </location>
</feature>
<dbReference type="InParanoid" id="G3AU00"/>
<evidence type="ECO:0008006" key="5">
    <source>
        <dbReference type="Google" id="ProtNLM"/>
    </source>
</evidence>